<evidence type="ECO:0000313" key="2">
    <source>
        <dbReference type="EMBL" id="KAL3400381.1"/>
    </source>
</evidence>
<gene>
    <name evidence="2" type="ORF">TKK_006247</name>
</gene>
<dbReference type="Proteomes" id="UP001627154">
    <property type="component" value="Unassembled WGS sequence"/>
</dbReference>
<feature type="compositionally biased region" description="Low complexity" evidence="1">
    <location>
        <begin position="91"/>
        <end position="100"/>
    </location>
</feature>
<name>A0ABD2X4X2_9HYME</name>
<sequence>MCSSKFDRFKLPRRVRVYRYTGSKVESCGPNLARTQLRKRKSKSEKIKKKKRSKKASRREESRGIAGVTLKAVKRGNKNKSRTFATSDGYSSSSNSNNNSDITTTNYRVLRTCEFVFACMTNGAEGQSRHNKFLPHFPGQRRGQQQQQQQQRWLQHTPRRRNCHGQVCSRCTLQAERAPISLQLFLLRENNASSSGRRPRWPTAAAASAPTAPPLCVEINLRLLNFNLKT</sequence>
<feature type="compositionally biased region" description="Basic residues" evidence="1">
    <location>
        <begin position="72"/>
        <end position="81"/>
    </location>
</feature>
<accession>A0ABD2X4X2</accession>
<feature type="region of interest" description="Disordered" evidence="1">
    <location>
        <begin position="130"/>
        <end position="158"/>
    </location>
</feature>
<dbReference type="AlphaFoldDB" id="A0ABD2X4X2"/>
<dbReference type="EMBL" id="JBJJXI010000051">
    <property type="protein sequence ID" value="KAL3400381.1"/>
    <property type="molecule type" value="Genomic_DNA"/>
</dbReference>
<reference evidence="2 3" key="1">
    <citation type="journal article" date="2024" name="bioRxiv">
        <title>A reference genome for Trichogramma kaykai: A tiny desert-dwelling parasitoid wasp with competing sex-ratio distorters.</title>
        <authorList>
            <person name="Culotta J."/>
            <person name="Lindsey A.R."/>
        </authorList>
    </citation>
    <scope>NUCLEOTIDE SEQUENCE [LARGE SCALE GENOMIC DNA]</scope>
    <source>
        <strain evidence="2 3">KSX58</strain>
    </source>
</reference>
<organism evidence="2 3">
    <name type="scientific">Trichogramma kaykai</name>
    <dbReference type="NCBI Taxonomy" id="54128"/>
    <lineage>
        <taxon>Eukaryota</taxon>
        <taxon>Metazoa</taxon>
        <taxon>Ecdysozoa</taxon>
        <taxon>Arthropoda</taxon>
        <taxon>Hexapoda</taxon>
        <taxon>Insecta</taxon>
        <taxon>Pterygota</taxon>
        <taxon>Neoptera</taxon>
        <taxon>Endopterygota</taxon>
        <taxon>Hymenoptera</taxon>
        <taxon>Apocrita</taxon>
        <taxon>Proctotrupomorpha</taxon>
        <taxon>Chalcidoidea</taxon>
        <taxon>Trichogrammatidae</taxon>
        <taxon>Trichogramma</taxon>
    </lineage>
</organism>
<feature type="compositionally biased region" description="Basic residues" evidence="1">
    <location>
        <begin position="36"/>
        <end position="57"/>
    </location>
</feature>
<feature type="region of interest" description="Disordered" evidence="1">
    <location>
        <begin position="35"/>
        <end position="102"/>
    </location>
</feature>
<evidence type="ECO:0000256" key="1">
    <source>
        <dbReference type="SAM" id="MobiDB-lite"/>
    </source>
</evidence>
<proteinExistence type="predicted"/>
<protein>
    <submittedName>
        <fullName evidence="2">Uncharacterized protein</fullName>
    </submittedName>
</protein>
<keyword evidence="3" id="KW-1185">Reference proteome</keyword>
<evidence type="ECO:0000313" key="3">
    <source>
        <dbReference type="Proteomes" id="UP001627154"/>
    </source>
</evidence>
<comment type="caution">
    <text evidence="2">The sequence shown here is derived from an EMBL/GenBank/DDBJ whole genome shotgun (WGS) entry which is preliminary data.</text>
</comment>
<feature type="compositionally biased region" description="Low complexity" evidence="1">
    <location>
        <begin position="140"/>
        <end position="152"/>
    </location>
</feature>